<dbReference type="Proteomes" id="UP000030645">
    <property type="component" value="Unassembled WGS sequence"/>
</dbReference>
<dbReference type="AlphaFoldDB" id="W9SQ17"/>
<evidence type="ECO:0000313" key="1">
    <source>
        <dbReference type="EMBL" id="EXC20500.1"/>
    </source>
</evidence>
<accession>W9SQ17</accession>
<dbReference type="EMBL" id="KE345919">
    <property type="protein sequence ID" value="EXC20500.1"/>
    <property type="molecule type" value="Genomic_DNA"/>
</dbReference>
<sequence length="99" mass="10541">MALDLGLKSGRKEVFKAIAASLRSSSSSSSSSLFSMFSSLSSEGVGKTMRRLVGLCRGGAAAGREGQCDGARSQRRGRWSFDVEDGSEERGALCLLFKR</sequence>
<name>W9SQ17_9ROSA</name>
<protein>
    <submittedName>
        <fullName evidence="1">Uncharacterized protein</fullName>
    </submittedName>
</protein>
<evidence type="ECO:0000313" key="2">
    <source>
        <dbReference type="Proteomes" id="UP000030645"/>
    </source>
</evidence>
<organism evidence="1 2">
    <name type="scientific">Morus notabilis</name>
    <dbReference type="NCBI Taxonomy" id="981085"/>
    <lineage>
        <taxon>Eukaryota</taxon>
        <taxon>Viridiplantae</taxon>
        <taxon>Streptophyta</taxon>
        <taxon>Embryophyta</taxon>
        <taxon>Tracheophyta</taxon>
        <taxon>Spermatophyta</taxon>
        <taxon>Magnoliopsida</taxon>
        <taxon>eudicotyledons</taxon>
        <taxon>Gunneridae</taxon>
        <taxon>Pentapetalae</taxon>
        <taxon>rosids</taxon>
        <taxon>fabids</taxon>
        <taxon>Rosales</taxon>
        <taxon>Moraceae</taxon>
        <taxon>Moreae</taxon>
        <taxon>Morus</taxon>
    </lineage>
</organism>
<proteinExistence type="predicted"/>
<keyword evidence="2" id="KW-1185">Reference proteome</keyword>
<gene>
    <name evidence="1" type="ORF">L484_027053</name>
</gene>
<reference evidence="2" key="1">
    <citation type="submission" date="2013-01" db="EMBL/GenBank/DDBJ databases">
        <title>Draft Genome Sequence of a Mulberry Tree, Morus notabilis C.K. Schneid.</title>
        <authorList>
            <person name="He N."/>
            <person name="Zhao S."/>
        </authorList>
    </citation>
    <scope>NUCLEOTIDE SEQUENCE</scope>
</reference>